<dbReference type="AlphaFoldDB" id="A0A2B4SS96"/>
<proteinExistence type="predicted"/>
<comment type="caution">
    <text evidence="2">The sequence shown here is derived from an EMBL/GenBank/DDBJ whole genome shotgun (WGS) entry which is preliminary data.</text>
</comment>
<dbReference type="Proteomes" id="UP000225706">
    <property type="component" value="Unassembled WGS sequence"/>
</dbReference>
<reference evidence="3" key="1">
    <citation type="journal article" date="2017" name="bioRxiv">
        <title>Comparative analysis of the genomes of Stylophora pistillata and Acropora digitifera provides evidence for extensive differences between species of corals.</title>
        <authorList>
            <person name="Voolstra C.R."/>
            <person name="Li Y."/>
            <person name="Liew Y.J."/>
            <person name="Baumgarten S."/>
            <person name="Zoccola D."/>
            <person name="Flot J.-F."/>
            <person name="Tambutte S."/>
            <person name="Allemand D."/>
            <person name="Aranda M."/>
        </authorList>
    </citation>
    <scope>NUCLEOTIDE SEQUENCE [LARGE SCALE GENOMIC DNA]</scope>
</reference>
<feature type="compositionally biased region" description="Polar residues" evidence="1">
    <location>
        <begin position="49"/>
        <end position="65"/>
    </location>
</feature>
<organism evidence="2 3">
    <name type="scientific">Stylophora pistillata</name>
    <name type="common">Smooth cauliflower coral</name>
    <dbReference type="NCBI Taxonomy" id="50429"/>
    <lineage>
        <taxon>Eukaryota</taxon>
        <taxon>Metazoa</taxon>
        <taxon>Cnidaria</taxon>
        <taxon>Anthozoa</taxon>
        <taxon>Hexacorallia</taxon>
        <taxon>Scleractinia</taxon>
        <taxon>Astrocoeniina</taxon>
        <taxon>Pocilloporidae</taxon>
        <taxon>Stylophora</taxon>
    </lineage>
</organism>
<protein>
    <submittedName>
        <fullName evidence="2">Uncharacterized protein</fullName>
    </submittedName>
</protein>
<keyword evidence="3" id="KW-1185">Reference proteome</keyword>
<name>A0A2B4SS96_STYPI</name>
<feature type="region of interest" description="Disordered" evidence="1">
    <location>
        <begin position="46"/>
        <end position="74"/>
    </location>
</feature>
<evidence type="ECO:0000313" key="3">
    <source>
        <dbReference type="Proteomes" id="UP000225706"/>
    </source>
</evidence>
<sequence>MVIVKTNNRKIPHRCALPSAYNNCSPWAWDWWLKYGQDDVIIKGEETAQQHTTNTADQEQASTDLSENKNLRQN</sequence>
<evidence type="ECO:0000313" key="2">
    <source>
        <dbReference type="EMBL" id="PFX31458.1"/>
    </source>
</evidence>
<evidence type="ECO:0000256" key="1">
    <source>
        <dbReference type="SAM" id="MobiDB-lite"/>
    </source>
</evidence>
<accession>A0A2B4SS96</accession>
<dbReference type="EMBL" id="LSMT01000035">
    <property type="protein sequence ID" value="PFX31458.1"/>
    <property type="molecule type" value="Genomic_DNA"/>
</dbReference>
<gene>
    <name evidence="2" type="ORF">AWC38_SpisGene3737</name>
</gene>